<evidence type="ECO:0000256" key="2">
    <source>
        <dbReference type="ARBA" id="ARBA00022777"/>
    </source>
</evidence>
<proteinExistence type="predicted"/>
<organism evidence="4 5">
    <name type="scientific">Vibrio splendidus</name>
    <dbReference type="NCBI Taxonomy" id="29497"/>
    <lineage>
        <taxon>Bacteria</taxon>
        <taxon>Pseudomonadati</taxon>
        <taxon>Pseudomonadota</taxon>
        <taxon>Gammaproteobacteria</taxon>
        <taxon>Vibrionales</taxon>
        <taxon>Vibrionaceae</taxon>
        <taxon>Vibrio</taxon>
    </lineage>
</organism>
<comment type="caution">
    <text evidence="4">The sequence shown here is derived from an EMBL/GenBank/DDBJ whole genome shotgun (WGS) entry which is preliminary data.</text>
</comment>
<feature type="domain" description="Carbohydrate kinase PfkB" evidence="3">
    <location>
        <begin position="6"/>
        <end position="294"/>
    </location>
</feature>
<protein>
    <submittedName>
        <fullName evidence="4">Bifunctional heptose 7-phosphate kinase/heptose 1-phosphate adenyltransferase</fullName>
    </submittedName>
</protein>
<dbReference type="InterPro" id="IPR029056">
    <property type="entry name" value="Ribokinase-like"/>
</dbReference>
<accession>A0ABV4LN26</accession>
<evidence type="ECO:0000259" key="3">
    <source>
        <dbReference type="Pfam" id="PF00294"/>
    </source>
</evidence>
<dbReference type="InterPro" id="IPR011913">
    <property type="entry name" value="RfaE_dom_I"/>
</dbReference>
<dbReference type="InterPro" id="IPR011611">
    <property type="entry name" value="PfkB_dom"/>
</dbReference>
<dbReference type="SUPFAM" id="SSF53613">
    <property type="entry name" value="Ribokinase-like"/>
    <property type="match status" value="1"/>
</dbReference>
<keyword evidence="2 4" id="KW-0418">Kinase</keyword>
<dbReference type="Pfam" id="PF00294">
    <property type="entry name" value="PfkB"/>
    <property type="match status" value="1"/>
</dbReference>
<dbReference type="GO" id="GO:0016301">
    <property type="term" value="F:kinase activity"/>
    <property type="evidence" value="ECO:0007669"/>
    <property type="project" value="UniProtKB-KW"/>
</dbReference>
<keyword evidence="5" id="KW-1185">Reference proteome</keyword>
<dbReference type="EMBL" id="JBGOOW010000002">
    <property type="protein sequence ID" value="MEZ8179852.1"/>
    <property type="molecule type" value="Genomic_DNA"/>
</dbReference>
<dbReference type="Gene3D" id="3.40.1190.20">
    <property type="match status" value="1"/>
</dbReference>
<dbReference type="RefSeq" id="WP_368084319.1">
    <property type="nucleotide sequence ID" value="NZ_JBGONW010000003.1"/>
</dbReference>
<dbReference type="Proteomes" id="UP001569200">
    <property type="component" value="Unassembled WGS sequence"/>
</dbReference>
<keyword evidence="1" id="KW-0808">Transferase</keyword>
<name>A0ABV4LN26_VIBSP</name>
<evidence type="ECO:0000313" key="5">
    <source>
        <dbReference type="Proteomes" id="UP001569200"/>
    </source>
</evidence>
<evidence type="ECO:0000313" key="4">
    <source>
        <dbReference type="EMBL" id="MEZ8179852.1"/>
    </source>
</evidence>
<reference evidence="4 5" key="1">
    <citation type="submission" date="2024-06" db="EMBL/GenBank/DDBJ databases">
        <authorList>
            <person name="Steensen K."/>
            <person name="Seneca J."/>
            <person name="Bartlau N."/>
            <person name="Yu A.X."/>
            <person name="Polz M.F."/>
        </authorList>
    </citation>
    <scope>NUCLEOTIDE SEQUENCE [LARGE SCALE GENOMIC DNA]</scope>
    <source>
        <strain evidence="4 5">1F145</strain>
    </source>
</reference>
<evidence type="ECO:0000256" key="1">
    <source>
        <dbReference type="ARBA" id="ARBA00022679"/>
    </source>
</evidence>
<gene>
    <name evidence="4" type="ORF">ACED33_04120</name>
</gene>
<dbReference type="PANTHER" id="PTHR46969">
    <property type="entry name" value="BIFUNCTIONAL PROTEIN HLDE"/>
    <property type="match status" value="1"/>
</dbReference>
<dbReference type="PANTHER" id="PTHR46969:SF1">
    <property type="entry name" value="BIFUNCTIONAL PROTEIN HLDE"/>
    <property type="match status" value="1"/>
</dbReference>
<sequence>MLKTPLLVIGDVMLDVYFDGTISRISPEAPVPILDVTSIDNKAGGAANVAMNIVSLERDTILVGATGKDESALTLEIILNRNRLKYIPYIDKNAITTKKIRYTAKHQQLLRCDLEEKLPPITYEHIDTIISENQSISTAIISDYDKGSICSSQNLIQLLSERDIKIFVDPKSDCFEKYKHAYLIKPNLLEFEAIVGMTNGIEDIICKAKNLISSLHLTYMLITLSENGMVLICNDGEHHLFECKAQEVIDVTGAGDTVIAVLASMVSEGHNIVKACEFANSAAGLVVNRFGVANISRNELFSISHLQEAS</sequence>
<dbReference type="CDD" id="cd01172">
    <property type="entry name" value="RfaE_like"/>
    <property type="match status" value="1"/>
</dbReference>